<organism evidence="2 3">
    <name type="scientific">Neosynechococcus sphagnicola sy1</name>
    <dbReference type="NCBI Taxonomy" id="1497020"/>
    <lineage>
        <taxon>Bacteria</taxon>
        <taxon>Bacillati</taxon>
        <taxon>Cyanobacteriota</taxon>
        <taxon>Cyanophyceae</taxon>
        <taxon>Neosynechococcales</taxon>
        <taxon>Neosynechococcaceae</taxon>
        <taxon>Neosynechococcus</taxon>
    </lineage>
</organism>
<evidence type="ECO:0000313" key="3">
    <source>
        <dbReference type="Proteomes" id="UP000030170"/>
    </source>
</evidence>
<dbReference type="AlphaFoldDB" id="A0A098TKJ4"/>
<dbReference type="CDD" id="cd02440">
    <property type="entry name" value="AdoMet_MTases"/>
    <property type="match status" value="1"/>
</dbReference>
<keyword evidence="3" id="KW-1185">Reference proteome</keyword>
<dbReference type="GO" id="GO:0008757">
    <property type="term" value="F:S-adenosylmethionine-dependent methyltransferase activity"/>
    <property type="evidence" value="ECO:0007669"/>
    <property type="project" value="InterPro"/>
</dbReference>
<evidence type="ECO:0000259" key="1">
    <source>
        <dbReference type="Pfam" id="PF08241"/>
    </source>
</evidence>
<dbReference type="Pfam" id="PF08241">
    <property type="entry name" value="Methyltransf_11"/>
    <property type="match status" value="1"/>
</dbReference>
<feature type="domain" description="Methyltransferase type 11" evidence="1">
    <location>
        <begin position="58"/>
        <end position="150"/>
    </location>
</feature>
<dbReference type="RefSeq" id="WP_036534013.1">
    <property type="nucleotide sequence ID" value="NZ_JJML01000028.1"/>
</dbReference>
<dbReference type="PANTHER" id="PTHR43591">
    <property type="entry name" value="METHYLTRANSFERASE"/>
    <property type="match status" value="1"/>
</dbReference>
<name>A0A098TKJ4_9CYAN</name>
<evidence type="ECO:0000313" key="2">
    <source>
        <dbReference type="EMBL" id="KGF72372.1"/>
    </source>
</evidence>
<dbReference type="InterPro" id="IPR013216">
    <property type="entry name" value="Methyltransf_11"/>
</dbReference>
<dbReference type="SUPFAM" id="SSF53335">
    <property type="entry name" value="S-adenosyl-L-methionine-dependent methyltransferases"/>
    <property type="match status" value="1"/>
</dbReference>
<dbReference type="Proteomes" id="UP000030170">
    <property type="component" value="Unassembled WGS sequence"/>
</dbReference>
<keyword evidence="2" id="KW-0808">Transferase</keyword>
<reference evidence="2 3" key="1">
    <citation type="journal article" date="2014" name="Mol. Ecol.">
        <title>Evolution of Synechococcus.</title>
        <authorList>
            <person name="Dvorak P."/>
            <person name="Casamatta D."/>
            <person name="Hasler P."/>
            <person name="Poulickova A."/>
            <person name="Ondrej V."/>
            <person name="Sanges R."/>
        </authorList>
    </citation>
    <scope>NUCLEOTIDE SEQUENCE [LARGE SCALE GENOMIC DNA]</scope>
    <source>
        <strain evidence="2 3">CAUP A 1101</strain>
    </source>
</reference>
<gene>
    <name evidence="2" type="ORF">DO97_09160</name>
</gene>
<dbReference type="GO" id="GO:0032259">
    <property type="term" value="P:methylation"/>
    <property type="evidence" value="ECO:0007669"/>
    <property type="project" value="UniProtKB-KW"/>
</dbReference>
<protein>
    <submittedName>
        <fullName evidence="2">2-polyprenyl-3-methyl-5-hydroxy-6-metoxy-1, 4-benzoquinol methylase</fullName>
    </submittedName>
</protein>
<sequence>MKKSFLNGNIDPIVVQSFGEEWQAFDQSSLSSEDGLQMFNEYFSIFPWQCLPKDAVGLDIGCGSGRWARLVAPKIGRLYCIDPSVSALNVARKNLSQCQNCEFILAGVENIPLGNATADFGYALGVLHHIPDPEKGIRSCVEKLKSGAPFLLYMYYAFDNKPWWYRWIWKISELGRFLISRLPFPMRYAVSQVIALLIYLPLARFSLGLEKLGVNVDSIPLSSYRHRRFYSIRTDALDRFGTRLEQRFTKAQIRSMMENSGLEKIIFDDSEPGWVALGYKK</sequence>
<dbReference type="EMBL" id="JJML01000028">
    <property type="protein sequence ID" value="KGF72372.1"/>
    <property type="molecule type" value="Genomic_DNA"/>
</dbReference>
<dbReference type="OrthoDB" id="9789575at2"/>
<keyword evidence="2" id="KW-0489">Methyltransferase</keyword>
<dbReference type="Gene3D" id="3.40.50.150">
    <property type="entry name" value="Vaccinia Virus protein VP39"/>
    <property type="match status" value="1"/>
</dbReference>
<dbReference type="InterPro" id="IPR029063">
    <property type="entry name" value="SAM-dependent_MTases_sf"/>
</dbReference>
<comment type="caution">
    <text evidence="2">The sequence shown here is derived from an EMBL/GenBank/DDBJ whole genome shotgun (WGS) entry which is preliminary data.</text>
</comment>
<accession>A0A098TKJ4</accession>
<dbReference type="STRING" id="1497020.DO97_09160"/>
<proteinExistence type="predicted"/>